<evidence type="ECO:0000256" key="2">
    <source>
        <dbReference type="ARBA" id="ARBA00014363"/>
    </source>
</evidence>
<dbReference type="Pfam" id="PF13177">
    <property type="entry name" value="DNA_pol3_delta2"/>
    <property type="match status" value="1"/>
</dbReference>
<dbReference type="GO" id="GO:0009360">
    <property type="term" value="C:DNA polymerase III complex"/>
    <property type="evidence" value="ECO:0007669"/>
    <property type="project" value="InterPro"/>
</dbReference>
<keyword evidence="4 9" id="KW-0548">Nucleotidyltransferase</keyword>
<evidence type="ECO:0000256" key="4">
    <source>
        <dbReference type="ARBA" id="ARBA00022695"/>
    </source>
</evidence>
<evidence type="ECO:0000313" key="10">
    <source>
        <dbReference type="Proteomes" id="UP000348942"/>
    </source>
</evidence>
<sequence>MSEYPWLVSTWQHWQDLLQQGALPNAILCQAKSGTGIEDIVEKLAMAVVCKNSEQQACGFCHSCELSKGENHPDIHWIRPEKEGKNIIVDQIREANRLALESSQLGGKRIIIISPAEAMNESAANALLKTLETPPEQCHFVLLTTDKSRLLATITSRCQTWLVGALNKEALLSWLSTQPTLDNQIPPDWQHIKMYADSPLLAVEFIKQKKTQEFEQLQRLLLKVVQTKQVNITEAQTLFKLEPLDKIRWLTYILSDVQKSHFGILTEINNSDFIQLSQLLPYQLAYEQYHALVKLQQLLSTSSGLNTELLIVDWLLKFTLA</sequence>
<keyword evidence="6" id="KW-0239">DNA-directed DNA polymerase</keyword>
<dbReference type="InterPro" id="IPR015199">
    <property type="entry name" value="DNA_pol_III_delta_C"/>
</dbReference>
<organism evidence="9 10">
    <name type="scientific">Vibrio algicola</name>
    <dbReference type="NCBI Taxonomy" id="2662262"/>
    <lineage>
        <taxon>Bacteria</taxon>
        <taxon>Pseudomonadati</taxon>
        <taxon>Pseudomonadota</taxon>
        <taxon>Gammaproteobacteria</taxon>
        <taxon>Vibrionales</taxon>
        <taxon>Vibrionaceae</taxon>
        <taxon>Vibrio</taxon>
    </lineage>
</organism>
<evidence type="ECO:0000256" key="6">
    <source>
        <dbReference type="ARBA" id="ARBA00022932"/>
    </source>
</evidence>
<dbReference type="Proteomes" id="UP000348942">
    <property type="component" value="Chromosome 1"/>
</dbReference>
<dbReference type="InterPro" id="IPR050238">
    <property type="entry name" value="DNA_Rep/Repair_Clamp_Loader"/>
</dbReference>
<proteinExistence type="predicted"/>
<dbReference type="GO" id="GO:0003677">
    <property type="term" value="F:DNA binding"/>
    <property type="evidence" value="ECO:0007669"/>
    <property type="project" value="InterPro"/>
</dbReference>
<evidence type="ECO:0000313" key="9">
    <source>
        <dbReference type="EMBL" id="QGA65206.1"/>
    </source>
</evidence>
<name>A0A5Q0TGB7_9VIBR</name>
<protein>
    <recommendedName>
        <fullName evidence="2">DNA polymerase III subunit delta'</fullName>
        <ecNumber evidence="1">2.7.7.7</ecNumber>
    </recommendedName>
</protein>
<gene>
    <name evidence="9" type="ORF">GFB47_07140</name>
</gene>
<dbReference type="RefSeq" id="WP_153447355.1">
    <property type="nucleotide sequence ID" value="NZ_CP045699.1"/>
</dbReference>
<dbReference type="Gene3D" id="1.20.272.10">
    <property type="match status" value="1"/>
</dbReference>
<dbReference type="InterPro" id="IPR027417">
    <property type="entry name" value="P-loop_NTPase"/>
</dbReference>
<dbReference type="GO" id="GO:0003887">
    <property type="term" value="F:DNA-directed DNA polymerase activity"/>
    <property type="evidence" value="ECO:0007669"/>
    <property type="project" value="UniProtKB-KW"/>
</dbReference>
<dbReference type="SUPFAM" id="SSF48019">
    <property type="entry name" value="post-AAA+ oligomerization domain-like"/>
    <property type="match status" value="1"/>
</dbReference>
<dbReference type="PANTHER" id="PTHR11669">
    <property type="entry name" value="REPLICATION FACTOR C / DNA POLYMERASE III GAMMA-TAU SUBUNIT"/>
    <property type="match status" value="1"/>
</dbReference>
<evidence type="ECO:0000256" key="5">
    <source>
        <dbReference type="ARBA" id="ARBA00022705"/>
    </source>
</evidence>
<keyword evidence="3 9" id="KW-0808">Transferase</keyword>
<dbReference type="GO" id="GO:0006261">
    <property type="term" value="P:DNA-templated DNA replication"/>
    <property type="evidence" value="ECO:0007669"/>
    <property type="project" value="TreeGrafter"/>
</dbReference>
<feature type="domain" description="DNA polymerase III delta subunit C-terminal" evidence="8">
    <location>
        <begin position="219"/>
        <end position="318"/>
    </location>
</feature>
<dbReference type="EMBL" id="CP045699">
    <property type="protein sequence ID" value="QGA65206.1"/>
    <property type="molecule type" value="Genomic_DNA"/>
</dbReference>
<dbReference type="AlphaFoldDB" id="A0A5Q0TGB7"/>
<accession>A0A5Q0TGB7</accession>
<dbReference type="Pfam" id="PF09115">
    <property type="entry name" value="DNApol3-delta_C"/>
    <property type="match status" value="1"/>
</dbReference>
<dbReference type="EC" id="2.7.7.7" evidence="1"/>
<evidence type="ECO:0000256" key="7">
    <source>
        <dbReference type="ARBA" id="ARBA00049244"/>
    </source>
</evidence>
<comment type="catalytic activity">
    <reaction evidence="7">
        <text>DNA(n) + a 2'-deoxyribonucleoside 5'-triphosphate = DNA(n+1) + diphosphate</text>
        <dbReference type="Rhea" id="RHEA:22508"/>
        <dbReference type="Rhea" id="RHEA-COMP:17339"/>
        <dbReference type="Rhea" id="RHEA-COMP:17340"/>
        <dbReference type="ChEBI" id="CHEBI:33019"/>
        <dbReference type="ChEBI" id="CHEBI:61560"/>
        <dbReference type="ChEBI" id="CHEBI:173112"/>
        <dbReference type="EC" id="2.7.7.7"/>
    </reaction>
</comment>
<evidence type="ECO:0000259" key="8">
    <source>
        <dbReference type="Pfam" id="PF09115"/>
    </source>
</evidence>
<evidence type="ECO:0000256" key="3">
    <source>
        <dbReference type="ARBA" id="ARBA00022679"/>
    </source>
</evidence>
<evidence type="ECO:0000256" key="1">
    <source>
        <dbReference type="ARBA" id="ARBA00012417"/>
    </source>
</evidence>
<dbReference type="SUPFAM" id="SSF52540">
    <property type="entry name" value="P-loop containing nucleoside triphosphate hydrolases"/>
    <property type="match status" value="1"/>
</dbReference>
<dbReference type="PANTHER" id="PTHR11669:SF8">
    <property type="entry name" value="DNA POLYMERASE III SUBUNIT DELTA"/>
    <property type="match status" value="1"/>
</dbReference>
<reference evidence="9 10" key="1">
    <citation type="submission" date="2019-10" db="EMBL/GenBank/DDBJ databases">
        <title>Vibrio sp. nov., isolated from Coralline algae surface.</title>
        <authorList>
            <person name="Geng Y."/>
            <person name="Zhang X."/>
        </authorList>
    </citation>
    <scope>NUCLEOTIDE SEQUENCE [LARGE SCALE GENOMIC DNA]</scope>
    <source>
        <strain evidence="9 10">SM1977</strain>
    </source>
</reference>
<keyword evidence="5" id="KW-0235">DNA replication</keyword>
<dbReference type="Gene3D" id="3.40.50.300">
    <property type="entry name" value="P-loop containing nucleotide triphosphate hydrolases"/>
    <property type="match status" value="1"/>
</dbReference>
<keyword evidence="10" id="KW-1185">Reference proteome</keyword>
<dbReference type="InterPro" id="IPR008921">
    <property type="entry name" value="DNA_pol3_clamp-load_cplx_C"/>
</dbReference>